<dbReference type="PANTHER" id="PTHR30303:SF4">
    <property type="entry name" value="HYDROGENASE EXPRESSION_FORMATION PROTEIN HYPE"/>
    <property type="match status" value="1"/>
</dbReference>
<protein>
    <submittedName>
        <fullName evidence="4">Hydrogenase maturation factor</fullName>
    </submittedName>
</protein>
<dbReference type="PANTHER" id="PTHR30303">
    <property type="entry name" value="HYDROGENASE ISOENZYMES FORMATION PROTEIN HYPE"/>
    <property type="match status" value="1"/>
</dbReference>
<proteinExistence type="inferred from homology"/>
<dbReference type="OrthoDB" id="153904at2"/>
<dbReference type="GO" id="GO:0051604">
    <property type="term" value="P:protein maturation"/>
    <property type="evidence" value="ECO:0007669"/>
    <property type="project" value="TreeGrafter"/>
</dbReference>
<dbReference type="Pfam" id="PF02769">
    <property type="entry name" value="AIRS_C"/>
    <property type="match status" value="1"/>
</dbReference>
<dbReference type="SUPFAM" id="SSF56042">
    <property type="entry name" value="PurM C-terminal domain-like"/>
    <property type="match status" value="1"/>
</dbReference>
<evidence type="ECO:0000259" key="3">
    <source>
        <dbReference type="Pfam" id="PF02769"/>
    </source>
</evidence>
<feature type="domain" description="PurM-like C-terminal" evidence="3">
    <location>
        <begin position="153"/>
        <end position="305"/>
    </location>
</feature>
<evidence type="ECO:0000313" key="5">
    <source>
        <dbReference type="Proteomes" id="UP000054874"/>
    </source>
</evidence>
<dbReference type="Proteomes" id="UP000054874">
    <property type="component" value="Unassembled WGS sequence"/>
</dbReference>
<dbReference type="InterPro" id="IPR011854">
    <property type="entry name" value="HypE"/>
</dbReference>
<feature type="domain" description="PurM-like N-terminal" evidence="2">
    <location>
        <begin position="33"/>
        <end position="140"/>
    </location>
</feature>
<dbReference type="Gene3D" id="3.90.650.10">
    <property type="entry name" value="PurM-like C-terminal domain"/>
    <property type="match status" value="1"/>
</dbReference>
<evidence type="ECO:0000256" key="1">
    <source>
        <dbReference type="ARBA" id="ARBA00006243"/>
    </source>
</evidence>
<sequence length="331" mass="35883">MEVGKIPENVLKRSVFKQICHRRPEVLVTPGIGRDCAVFAAGEEDAIVMSTDPITGTASEIGTLAVHITANDIASSGAEPIGIMLSVILPKGAKEAELKQMMKDVEAACAQLDIEVMGGHTEVSRAVNQPIVTVTGVGRIKKDRIMTVSDLKPSQELVMTKWAGLEGTAILAADMEEKLRTRYPLDLIESAKGMIEYISVVEEAKIAREHGAVAMHDITEGGVFGALWEMAAASDVGLCVDLKKIPLRQETVEICEFFDLNPYMLISSGCMLMAADHGNELAEALQQAGIPAAVIGRVTAGHDRVIINEDERRFLEPPKTDELYKAYQERS</sequence>
<dbReference type="InterPro" id="IPR010918">
    <property type="entry name" value="PurM-like_C_dom"/>
</dbReference>
<dbReference type="STRING" id="290052.ASU35_03935"/>
<dbReference type="InterPro" id="IPR016188">
    <property type="entry name" value="PurM-like_N"/>
</dbReference>
<reference evidence="4 5" key="1">
    <citation type="submission" date="2015-11" db="EMBL/GenBank/DDBJ databases">
        <title>Butyribacter intestini gen. nov., sp. nov., a butyric acid-producing bacterium of the family Lachnospiraceae isolated from the human faeces.</title>
        <authorList>
            <person name="Zou Y."/>
            <person name="Xue W."/>
            <person name="Luo G."/>
            <person name="Lv M."/>
        </authorList>
    </citation>
    <scope>NUCLEOTIDE SEQUENCE [LARGE SCALE GENOMIC DNA]</scope>
    <source>
        <strain evidence="4 5">ACET-33324</strain>
    </source>
</reference>
<dbReference type="EMBL" id="LNAM01000197">
    <property type="protein sequence ID" value="KSV57894.1"/>
    <property type="molecule type" value="Genomic_DNA"/>
</dbReference>
<accession>A0A0V8QCC9</accession>
<comment type="similarity">
    <text evidence="1">Belongs to the HypE family.</text>
</comment>
<dbReference type="SUPFAM" id="SSF55326">
    <property type="entry name" value="PurM N-terminal domain-like"/>
    <property type="match status" value="1"/>
</dbReference>
<dbReference type="CDD" id="cd06061">
    <property type="entry name" value="PurM-like1"/>
    <property type="match status" value="1"/>
</dbReference>
<dbReference type="InterPro" id="IPR036676">
    <property type="entry name" value="PurM-like_C_sf"/>
</dbReference>
<organism evidence="4 5">
    <name type="scientific">Acetivibrio ethanolgignens</name>
    <dbReference type="NCBI Taxonomy" id="290052"/>
    <lineage>
        <taxon>Bacteria</taxon>
        <taxon>Bacillati</taxon>
        <taxon>Bacillota</taxon>
        <taxon>Clostridia</taxon>
        <taxon>Eubacteriales</taxon>
        <taxon>Oscillospiraceae</taxon>
        <taxon>Acetivibrio</taxon>
    </lineage>
</organism>
<dbReference type="AlphaFoldDB" id="A0A0V8QCC9"/>
<evidence type="ECO:0000313" key="4">
    <source>
        <dbReference type="EMBL" id="KSV57894.1"/>
    </source>
</evidence>
<dbReference type="Pfam" id="PF00586">
    <property type="entry name" value="AIRS"/>
    <property type="match status" value="1"/>
</dbReference>
<comment type="caution">
    <text evidence="4">The sequence shown here is derived from an EMBL/GenBank/DDBJ whole genome shotgun (WGS) entry which is preliminary data.</text>
</comment>
<dbReference type="Gene3D" id="3.30.1330.10">
    <property type="entry name" value="PurM-like, N-terminal domain"/>
    <property type="match status" value="1"/>
</dbReference>
<name>A0A0V8QCC9_9FIRM</name>
<gene>
    <name evidence="4" type="ORF">ASU35_03935</name>
</gene>
<dbReference type="PIRSF" id="PIRSF005644">
    <property type="entry name" value="Hdrgns_mtr_HypE"/>
    <property type="match status" value="1"/>
</dbReference>
<keyword evidence="5" id="KW-1185">Reference proteome</keyword>
<evidence type="ECO:0000259" key="2">
    <source>
        <dbReference type="Pfam" id="PF00586"/>
    </source>
</evidence>
<dbReference type="InterPro" id="IPR036921">
    <property type="entry name" value="PurM-like_N_sf"/>
</dbReference>